<evidence type="ECO:0000313" key="4">
    <source>
        <dbReference type="EMBL" id="RMC99596.1"/>
    </source>
</evidence>
<dbReference type="PROSITE" id="PS50994">
    <property type="entry name" value="INTEGRASE"/>
    <property type="match status" value="1"/>
</dbReference>
<sequence length="766" mass="85356">MPALPFYPNWQKPHPTRRPGMSQVELKTHYSAAELASMKLPGLPGTQQNVKARAKKEEWESRPRAGFGGGQEYAITSLPLEAINAIKTRAAAGARISQLMDPKAVAAPVVNSKVPSTQIGLLDADARRESDQAVLLQLPSLTVKQVARFEARRAVVMAWYGFLKLRGMKPTNALYEAFVSHFNAGHLQANKVQYPELALATAGVIDSIALRTLQLWVSDYEKAGLAAFVDGNDGAHRKGKCTISVQKDLHDFTVAMVVANPHIKPVHLEDAAQARFDGHASIKVPSYHAFRRFLNEWKKQNAELFTAIANPDQWKNNYMAAQGSSSEDVLRLNQRWEFDSTPADLMLADGRHCLLGVIDVWTRRAKLLVAKSSRAVGVGALVRAALLDWGKCEEAKTDNGQEYVGVYVDDVFRALDIEQTKCPPFQPWHKPHIEHFFHTFSHDLLELLPGYIGHNVADRKAIEARKAFSERLFTKNEVVDMTMTAAELQAFCDDWLVRYHNRDHGSLDMSPFQKAASWTGSVERIDNPRLLDVLLAERIQRTVQKKGLKIDDAWFIAPELAINLVGRDVQVRLDPLDLGRVYVFHDGQFICVAECPERTGMNRQEVAQKAKKMQAAEVSRQKRELKAMARKVNTDDVVQEILRHNAAQAGTLVAMPKPAVPVNTAGTRAAAAATHAVDRGLNAQIPAAVQRHLGQSTPAPVISLPQSDETKFRQWLELDAMAKRGQALPADKVKFYEGWQKTARFQVQMQKHLQRNTQDAALAGNH</sequence>
<dbReference type="AlphaFoldDB" id="A0A454JK40"/>
<gene>
    <name evidence="4" type="ORF">EAY64_07440</name>
</gene>
<dbReference type="GO" id="GO:0003677">
    <property type="term" value="F:DNA binding"/>
    <property type="evidence" value="ECO:0007669"/>
    <property type="project" value="InterPro"/>
</dbReference>
<dbReference type="InterPro" id="IPR012337">
    <property type="entry name" value="RNaseH-like_sf"/>
</dbReference>
<dbReference type="SUPFAM" id="SSF53098">
    <property type="entry name" value="Ribonuclease H-like"/>
    <property type="match status" value="1"/>
</dbReference>
<dbReference type="InterPro" id="IPR036397">
    <property type="entry name" value="RNaseH_sf"/>
</dbReference>
<dbReference type="InterPro" id="IPR003314">
    <property type="entry name" value="Mu-type_HTH"/>
</dbReference>
<evidence type="ECO:0000259" key="3">
    <source>
        <dbReference type="PROSITE" id="PS51702"/>
    </source>
</evidence>
<accession>A0A454JK40</accession>
<dbReference type="InterPro" id="IPR001584">
    <property type="entry name" value="Integrase_cat-core"/>
</dbReference>
<dbReference type="Pfam" id="PF09299">
    <property type="entry name" value="Mu-transpos_C"/>
    <property type="match status" value="1"/>
</dbReference>
<dbReference type="Proteomes" id="UP000274139">
    <property type="component" value="Unassembled WGS sequence"/>
</dbReference>
<dbReference type="Gene3D" id="1.10.10.10">
    <property type="entry name" value="Winged helix-like DNA-binding domain superfamily/Winged helix DNA-binding domain"/>
    <property type="match status" value="1"/>
</dbReference>
<dbReference type="SUPFAM" id="SSF50610">
    <property type="entry name" value="mu transposase, C-terminal domain"/>
    <property type="match status" value="1"/>
</dbReference>
<evidence type="ECO:0008006" key="6">
    <source>
        <dbReference type="Google" id="ProtNLM"/>
    </source>
</evidence>
<dbReference type="InterPro" id="IPR009004">
    <property type="entry name" value="Transposase_Mu_C"/>
</dbReference>
<feature type="domain" description="HTH Mu-type" evidence="3">
    <location>
        <begin position="28"/>
        <end position="94"/>
    </location>
</feature>
<keyword evidence="5" id="KW-1185">Reference proteome</keyword>
<organism evidence="4 5">
    <name type="scientific">Aquitalea palustris</name>
    <dbReference type="NCBI Taxonomy" id="2480983"/>
    <lineage>
        <taxon>Bacteria</taxon>
        <taxon>Pseudomonadati</taxon>
        <taxon>Pseudomonadota</taxon>
        <taxon>Betaproteobacteria</taxon>
        <taxon>Neisseriales</taxon>
        <taxon>Chromobacteriaceae</taxon>
        <taxon>Aquitalea</taxon>
    </lineage>
</organism>
<evidence type="ECO:0000256" key="1">
    <source>
        <dbReference type="SAM" id="MobiDB-lite"/>
    </source>
</evidence>
<dbReference type="InterPro" id="IPR015378">
    <property type="entry name" value="Transposase-like_Mu_C"/>
</dbReference>
<dbReference type="InterPro" id="IPR036388">
    <property type="entry name" value="WH-like_DNA-bd_sf"/>
</dbReference>
<evidence type="ECO:0000259" key="2">
    <source>
        <dbReference type="PROSITE" id="PS50994"/>
    </source>
</evidence>
<reference evidence="4 5" key="1">
    <citation type="submission" date="2018-10" db="EMBL/GenBank/DDBJ databases">
        <title>Draft genome sequence of Aquitalea MWU14-2217 isolated from a wild cranberry bog in Provincetown, Massachusetts.</title>
        <authorList>
            <person name="Ebadzadsahrai G."/>
            <person name="Soby S."/>
        </authorList>
    </citation>
    <scope>NUCLEOTIDE SEQUENCE [LARGE SCALE GENOMIC DNA]</scope>
    <source>
        <strain evidence="4 5">MWU14-2217</strain>
    </source>
</reference>
<proteinExistence type="predicted"/>
<dbReference type="EMBL" id="RFAR01000024">
    <property type="protein sequence ID" value="RMC99596.1"/>
    <property type="molecule type" value="Genomic_DNA"/>
</dbReference>
<dbReference type="PROSITE" id="PS51702">
    <property type="entry name" value="HTH_MU"/>
    <property type="match status" value="1"/>
</dbReference>
<protein>
    <recommendedName>
        <fullName evidence="6">Transposase</fullName>
    </recommendedName>
</protein>
<feature type="region of interest" description="Disordered" evidence="1">
    <location>
        <begin position="1"/>
        <end position="20"/>
    </location>
</feature>
<evidence type="ECO:0000313" key="5">
    <source>
        <dbReference type="Proteomes" id="UP000274139"/>
    </source>
</evidence>
<dbReference type="InterPro" id="IPR009061">
    <property type="entry name" value="DNA-bd_dom_put_sf"/>
</dbReference>
<comment type="caution">
    <text evidence="4">The sequence shown here is derived from an EMBL/GenBank/DDBJ whole genome shotgun (WGS) entry which is preliminary data.</text>
</comment>
<dbReference type="Pfam" id="PF02316">
    <property type="entry name" value="HTH_Tnp_Mu_1"/>
    <property type="match status" value="1"/>
</dbReference>
<feature type="domain" description="Integrase catalytic" evidence="2">
    <location>
        <begin position="322"/>
        <end position="519"/>
    </location>
</feature>
<dbReference type="GO" id="GO:0015074">
    <property type="term" value="P:DNA integration"/>
    <property type="evidence" value="ECO:0007669"/>
    <property type="project" value="InterPro"/>
</dbReference>
<name>A0A454JK40_9NEIS</name>
<dbReference type="SUPFAM" id="SSF46955">
    <property type="entry name" value="Putative DNA-binding domain"/>
    <property type="match status" value="1"/>
</dbReference>
<dbReference type="Gene3D" id="3.30.420.10">
    <property type="entry name" value="Ribonuclease H-like superfamily/Ribonuclease H"/>
    <property type="match status" value="1"/>
</dbReference>